<keyword evidence="3" id="KW-0862">Zinc</keyword>
<proteinExistence type="inferred from homology"/>
<keyword evidence="4" id="KW-0456">Lyase</keyword>
<dbReference type="PROSITE" id="PS51891">
    <property type="entry name" value="CENP_V_GFA"/>
    <property type="match status" value="1"/>
</dbReference>
<evidence type="ECO:0000256" key="4">
    <source>
        <dbReference type="ARBA" id="ARBA00023239"/>
    </source>
</evidence>
<dbReference type="GO" id="GO:0016846">
    <property type="term" value="F:carbon-sulfur lyase activity"/>
    <property type="evidence" value="ECO:0007669"/>
    <property type="project" value="InterPro"/>
</dbReference>
<name>A0AA42CKN6_9HYPH</name>
<evidence type="ECO:0000313" key="7">
    <source>
        <dbReference type="Proteomes" id="UP001165667"/>
    </source>
</evidence>
<organism evidence="6 7">
    <name type="scientific">Lichenifustis flavocetrariae</name>
    <dbReference type="NCBI Taxonomy" id="2949735"/>
    <lineage>
        <taxon>Bacteria</taxon>
        <taxon>Pseudomonadati</taxon>
        <taxon>Pseudomonadota</taxon>
        <taxon>Alphaproteobacteria</taxon>
        <taxon>Hyphomicrobiales</taxon>
        <taxon>Lichenihabitantaceae</taxon>
        <taxon>Lichenifustis</taxon>
    </lineage>
</organism>
<dbReference type="RefSeq" id="WP_282585838.1">
    <property type="nucleotide sequence ID" value="NZ_JAMOIM010000010.1"/>
</dbReference>
<protein>
    <submittedName>
        <fullName evidence="6">GFA family protein</fullName>
    </submittedName>
</protein>
<gene>
    <name evidence="6" type="ORF">M8523_15710</name>
</gene>
<keyword evidence="7" id="KW-1185">Reference proteome</keyword>
<evidence type="ECO:0000259" key="5">
    <source>
        <dbReference type="PROSITE" id="PS51891"/>
    </source>
</evidence>
<dbReference type="EMBL" id="JAMOIM010000010">
    <property type="protein sequence ID" value="MCW6509466.1"/>
    <property type="molecule type" value="Genomic_DNA"/>
</dbReference>
<reference evidence="6" key="1">
    <citation type="submission" date="2022-05" db="EMBL/GenBank/DDBJ databases">
        <authorList>
            <person name="Pankratov T."/>
        </authorList>
    </citation>
    <scope>NUCLEOTIDE SEQUENCE</scope>
    <source>
        <strain evidence="6">BP6-180914</strain>
    </source>
</reference>
<dbReference type="AlphaFoldDB" id="A0AA42CKN6"/>
<comment type="caution">
    <text evidence="6">The sequence shown here is derived from an EMBL/GenBank/DDBJ whole genome shotgun (WGS) entry which is preliminary data.</text>
</comment>
<dbReference type="Pfam" id="PF04828">
    <property type="entry name" value="GFA"/>
    <property type="match status" value="1"/>
</dbReference>
<dbReference type="Proteomes" id="UP001165667">
    <property type="component" value="Unassembled WGS sequence"/>
</dbReference>
<accession>A0AA42CKN6</accession>
<dbReference type="PANTHER" id="PTHR33337:SF40">
    <property type="entry name" value="CENP-V_GFA DOMAIN-CONTAINING PROTEIN-RELATED"/>
    <property type="match status" value="1"/>
</dbReference>
<evidence type="ECO:0000256" key="2">
    <source>
        <dbReference type="ARBA" id="ARBA00022723"/>
    </source>
</evidence>
<dbReference type="Gene3D" id="3.90.1590.10">
    <property type="entry name" value="glutathione-dependent formaldehyde- activating enzyme (gfa)"/>
    <property type="match status" value="1"/>
</dbReference>
<dbReference type="GO" id="GO:0046872">
    <property type="term" value="F:metal ion binding"/>
    <property type="evidence" value="ECO:0007669"/>
    <property type="project" value="UniProtKB-KW"/>
</dbReference>
<evidence type="ECO:0000313" key="6">
    <source>
        <dbReference type="EMBL" id="MCW6509466.1"/>
    </source>
</evidence>
<dbReference type="InterPro" id="IPR011057">
    <property type="entry name" value="Mss4-like_sf"/>
</dbReference>
<sequence>MTERLAHCSCGELRAHCTGEPVRISVCHCFACKARTGSAFSVNVTFLADQVRTEGPFQTFVRIAVSGRQNRFRFCPSCGATVFYDIDARPGMISVPVGAFTDPDFPDPTVEVYAERRAPWCNLDPRIAADDR</sequence>
<dbReference type="InterPro" id="IPR006913">
    <property type="entry name" value="CENP-V/GFA"/>
</dbReference>
<keyword evidence="2" id="KW-0479">Metal-binding</keyword>
<evidence type="ECO:0000256" key="3">
    <source>
        <dbReference type="ARBA" id="ARBA00022833"/>
    </source>
</evidence>
<comment type="similarity">
    <text evidence="1">Belongs to the Gfa family.</text>
</comment>
<feature type="domain" description="CENP-V/GFA" evidence="5">
    <location>
        <begin position="4"/>
        <end position="121"/>
    </location>
</feature>
<evidence type="ECO:0000256" key="1">
    <source>
        <dbReference type="ARBA" id="ARBA00005495"/>
    </source>
</evidence>
<dbReference type="PANTHER" id="PTHR33337">
    <property type="entry name" value="GFA DOMAIN-CONTAINING PROTEIN"/>
    <property type="match status" value="1"/>
</dbReference>
<dbReference type="SUPFAM" id="SSF51316">
    <property type="entry name" value="Mss4-like"/>
    <property type="match status" value="1"/>
</dbReference>